<evidence type="ECO:0000313" key="1">
    <source>
        <dbReference type="EMBL" id="RXV70693.1"/>
    </source>
</evidence>
<comment type="caution">
    <text evidence="1">The sequence shown here is derived from an EMBL/GenBank/DDBJ whole genome shotgun (WGS) entry which is preliminary data.</text>
</comment>
<gene>
    <name evidence="1" type="ORF">D6C19_07640</name>
</gene>
<dbReference type="AlphaFoldDB" id="A0A4Q2ALH8"/>
<reference evidence="1 2" key="1">
    <citation type="submission" date="2018-09" db="EMBL/GenBank/DDBJ databases">
        <title>Murine metabolic-syndrome-specific gut microbial biobank.</title>
        <authorList>
            <person name="Liu C."/>
        </authorList>
    </citation>
    <scope>NUCLEOTIDE SEQUENCE [LARGE SCALE GENOMIC DNA]</scope>
    <source>
        <strain evidence="1 2">C-30</strain>
    </source>
</reference>
<sequence>MKIIWVLFDLDKNEYVADIGTYVLSGTKLYETTPLVKKAYHFTDEEKNSKNDTDISKEYDVSVVWKKLTTDQVREVLKYRECNAIRKQVENYLDGASKKEAADLLDAIFDEYNMNYFCVDEKASDLLYFD</sequence>
<protein>
    <submittedName>
        <fullName evidence="1">Uncharacterized protein</fullName>
    </submittedName>
</protein>
<dbReference type="RefSeq" id="WP_129303293.1">
    <property type="nucleotide sequence ID" value="NZ_CAYEUZ010000002.1"/>
</dbReference>
<dbReference type="EMBL" id="QZFR01000055">
    <property type="protein sequence ID" value="RXV70693.1"/>
    <property type="molecule type" value="Genomic_DNA"/>
</dbReference>
<accession>A0A4Q2ALH8</accession>
<name>A0A4Q2ALH8_9LACO</name>
<organism evidence="1 2">
    <name type="scientific">Ligilactobacillus murinus</name>
    <dbReference type="NCBI Taxonomy" id="1622"/>
    <lineage>
        <taxon>Bacteria</taxon>
        <taxon>Bacillati</taxon>
        <taxon>Bacillota</taxon>
        <taxon>Bacilli</taxon>
        <taxon>Lactobacillales</taxon>
        <taxon>Lactobacillaceae</taxon>
        <taxon>Ligilactobacillus</taxon>
    </lineage>
</organism>
<proteinExistence type="predicted"/>
<dbReference type="Proteomes" id="UP000289316">
    <property type="component" value="Unassembled WGS sequence"/>
</dbReference>
<evidence type="ECO:0000313" key="2">
    <source>
        <dbReference type="Proteomes" id="UP000289316"/>
    </source>
</evidence>